<gene>
    <name evidence="2" type="ORF">BO222_12935</name>
</gene>
<protein>
    <submittedName>
        <fullName evidence="2">Uncharacterized protein</fullName>
    </submittedName>
</protein>
<name>A0A1U7NCG6_9FIRM</name>
<comment type="caution">
    <text evidence="2">The sequence shown here is derived from an EMBL/GenBank/DDBJ whole genome shotgun (WGS) entry which is preliminary data.</text>
</comment>
<sequence>MDDRSPANPCQNIAKNGNHVHKPVQNQSDDSIQKSSERSIPSKSIFLGDRILFPKSITQKARLRKAEHKKRKDLKNCNLNDRINKIDMVCRYNRINRIDQARKNQTALNQVRLTSFVQF</sequence>
<organism evidence="2 3">
    <name type="scientific">Ileibacterium valens</name>
    <dbReference type="NCBI Taxonomy" id="1862668"/>
    <lineage>
        <taxon>Bacteria</taxon>
        <taxon>Bacillati</taxon>
        <taxon>Bacillota</taxon>
        <taxon>Erysipelotrichia</taxon>
        <taxon>Erysipelotrichales</taxon>
        <taxon>Erysipelotrichaceae</taxon>
        <taxon>Ileibacterium</taxon>
    </lineage>
</organism>
<dbReference type="AlphaFoldDB" id="A0A1U7NCG6"/>
<dbReference type="Proteomes" id="UP000186341">
    <property type="component" value="Unassembled WGS sequence"/>
</dbReference>
<dbReference type="EMBL" id="MPJW01000287">
    <property type="protein sequence ID" value="OLU36151.1"/>
    <property type="molecule type" value="Genomic_DNA"/>
</dbReference>
<proteinExistence type="predicted"/>
<evidence type="ECO:0000256" key="1">
    <source>
        <dbReference type="SAM" id="MobiDB-lite"/>
    </source>
</evidence>
<feature type="region of interest" description="Disordered" evidence="1">
    <location>
        <begin position="1"/>
        <end position="41"/>
    </location>
</feature>
<accession>A0A1U7NCG6</accession>
<evidence type="ECO:0000313" key="3">
    <source>
        <dbReference type="Proteomes" id="UP000186341"/>
    </source>
</evidence>
<reference evidence="2 3" key="1">
    <citation type="submission" date="2016-11" db="EMBL/GenBank/DDBJ databases">
        <title>Description of two novel members of the family Erysipelotrichaceae: Ileibacterium lipovorans gen. nov., sp. nov. and Dubosiella newyorkensis, gen. nov., sp. nov.</title>
        <authorList>
            <person name="Cox L.M."/>
            <person name="Sohn J."/>
            <person name="Tyrrell K.L."/>
            <person name="Citron D.M."/>
            <person name="Lawson P.A."/>
            <person name="Patel N.B."/>
            <person name="Iizumi T."/>
            <person name="Perez-Perez G.I."/>
            <person name="Goldstein E.J."/>
            <person name="Blaser M.J."/>
        </authorList>
    </citation>
    <scope>NUCLEOTIDE SEQUENCE [LARGE SCALE GENOMIC DNA]</scope>
    <source>
        <strain evidence="2 3">NYU-BL-A3</strain>
    </source>
</reference>
<evidence type="ECO:0000313" key="2">
    <source>
        <dbReference type="EMBL" id="OLU36151.1"/>
    </source>
</evidence>
<keyword evidence="3" id="KW-1185">Reference proteome</keyword>